<keyword evidence="2" id="KW-0472">Membrane</keyword>
<sequence length="522" mass="54533">MDNPPFILTLLVWLVSFGLSAQTTSAFSFNTSTPTQCRPLTIQWDGGQEPFQFLLVPTVEVGSGRILNFTLPTGLSQPYSYTFDLSAPAGLEFLATMHDATGFGTGGTTPVLTVGSSDNTTCLEQNLLYDFTFQLSPDSNPAQCSSQTITWPNNVTRPVNLFGMIPGGTAWRIPIPQDATSYDWQVDIDSGTEYMLVMSDAGPYVTGGSSSLIRVANGSSGCMNSTSPRAGGISGSGSATTTSAGPSASVSGVGGSSSGGNSQGNDPQANKSSGSSNTGAIVGGTVGGVAFLVLLAILLFCCLRRRVRPRRESADPMIRSYGVNGEPVVEKRRHGAMDLFASQRRPGRQFSDDSQTEAREGGAEYQPSPFTYPDSGQAAAMGGATVAPAGAGVASGRRQYSSAENEKASPRTTIAPAFLEDNRNSVESHQTSNTGTGTPHDATVSDIGATDAATVGHAGGVQRHSSIAKHALGTSTPESGPRPLPQAPQPGEPRFVQHEDSGEVVDLPPRYDQLRARNPDPE</sequence>
<dbReference type="AlphaFoldDB" id="A0AAD9FNP7"/>
<proteinExistence type="predicted"/>
<dbReference type="PANTHER" id="PTHR16861">
    <property type="entry name" value="GLYCOPROTEIN 38"/>
    <property type="match status" value="1"/>
</dbReference>
<evidence type="ECO:0000313" key="5">
    <source>
        <dbReference type="Proteomes" id="UP001182556"/>
    </source>
</evidence>
<keyword evidence="2" id="KW-1133">Transmembrane helix</keyword>
<feature type="compositionally biased region" description="Polar residues" evidence="1">
    <location>
        <begin position="265"/>
        <end position="276"/>
    </location>
</feature>
<feature type="signal peptide" evidence="3">
    <location>
        <begin position="1"/>
        <end position="26"/>
    </location>
</feature>
<feature type="region of interest" description="Disordered" evidence="1">
    <location>
        <begin position="397"/>
        <end position="445"/>
    </location>
</feature>
<feature type="compositionally biased region" description="Gly residues" evidence="1">
    <location>
        <begin position="252"/>
        <end position="262"/>
    </location>
</feature>
<feature type="compositionally biased region" description="Polar residues" evidence="1">
    <location>
        <begin position="427"/>
        <end position="437"/>
    </location>
</feature>
<comment type="caution">
    <text evidence="4">The sequence shown here is derived from an EMBL/GenBank/DDBJ whole genome shotgun (WGS) entry which is preliminary data.</text>
</comment>
<dbReference type="Proteomes" id="UP001182556">
    <property type="component" value="Unassembled WGS sequence"/>
</dbReference>
<evidence type="ECO:0000313" key="4">
    <source>
        <dbReference type="EMBL" id="KAK1922526.1"/>
    </source>
</evidence>
<feature type="compositionally biased region" description="Basic and acidic residues" evidence="1">
    <location>
        <begin position="512"/>
        <end position="522"/>
    </location>
</feature>
<evidence type="ECO:0000256" key="3">
    <source>
        <dbReference type="SAM" id="SignalP"/>
    </source>
</evidence>
<feature type="region of interest" description="Disordered" evidence="1">
    <location>
        <begin position="468"/>
        <end position="522"/>
    </location>
</feature>
<gene>
    <name evidence="4" type="ORF">DB88DRAFT_541647</name>
</gene>
<evidence type="ECO:0000256" key="1">
    <source>
        <dbReference type="SAM" id="MobiDB-lite"/>
    </source>
</evidence>
<name>A0AAD9FNP7_PAPLA</name>
<accession>A0AAD9FNP7</accession>
<organism evidence="4 5">
    <name type="scientific">Papiliotrema laurentii</name>
    <name type="common">Cryptococcus laurentii</name>
    <dbReference type="NCBI Taxonomy" id="5418"/>
    <lineage>
        <taxon>Eukaryota</taxon>
        <taxon>Fungi</taxon>
        <taxon>Dikarya</taxon>
        <taxon>Basidiomycota</taxon>
        <taxon>Agaricomycotina</taxon>
        <taxon>Tremellomycetes</taxon>
        <taxon>Tremellales</taxon>
        <taxon>Rhynchogastremaceae</taxon>
        <taxon>Papiliotrema</taxon>
    </lineage>
</organism>
<feature type="chain" id="PRO_5042186794" evidence="3">
    <location>
        <begin position="27"/>
        <end position="522"/>
    </location>
</feature>
<keyword evidence="3" id="KW-0732">Signal</keyword>
<dbReference type="Gene3D" id="1.20.5.510">
    <property type="entry name" value="Single helix bin"/>
    <property type="match status" value="1"/>
</dbReference>
<feature type="region of interest" description="Disordered" evidence="1">
    <location>
        <begin position="340"/>
        <end position="368"/>
    </location>
</feature>
<evidence type="ECO:0000256" key="2">
    <source>
        <dbReference type="SAM" id="Phobius"/>
    </source>
</evidence>
<feature type="compositionally biased region" description="Low complexity" evidence="1">
    <location>
        <begin position="236"/>
        <end position="251"/>
    </location>
</feature>
<feature type="compositionally biased region" description="Pro residues" evidence="1">
    <location>
        <begin position="480"/>
        <end position="491"/>
    </location>
</feature>
<dbReference type="EMBL" id="JAODAN010000008">
    <property type="protein sequence ID" value="KAK1922526.1"/>
    <property type="molecule type" value="Genomic_DNA"/>
</dbReference>
<feature type="transmembrane region" description="Helical" evidence="2">
    <location>
        <begin position="280"/>
        <end position="303"/>
    </location>
</feature>
<protein>
    <submittedName>
        <fullName evidence="4">Uncharacterized protein</fullName>
    </submittedName>
</protein>
<reference evidence="4" key="1">
    <citation type="submission" date="2023-02" db="EMBL/GenBank/DDBJ databases">
        <title>Identification and recombinant expression of a fungal hydrolase from Papiliotrema laurentii that hydrolyzes apple cutin and clears colloidal polyester polyurethane.</title>
        <authorList>
            <consortium name="DOE Joint Genome Institute"/>
            <person name="Roman V.A."/>
            <person name="Bojanowski C."/>
            <person name="Crable B.R."/>
            <person name="Wagner D.N."/>
            <person name="Hung C.S."/>
            <person name="Nadeau L.J."/>
            <person name="Schratz L."/>
            <person name="Haridas S."/>
            <person name="Pangilinan J."/>
            <person name="Lipzen A."/>
            <person name="Na H."/>
            <person name="Yan M."/>
            <person name="Ng V."/>
            <person name="Grigoriev I.V."/>
            <person name="Spatafora J.W."/>
            <person name="Barlow D."/>
            <person name="Biffinger J."/>
            <person name="Kelley-Loughnane N."/>
            <person name="Varaljay V.A."/>
            <person name="Crookes-Goodson W.J."/>
        </authorList>
    </citation>
    <scope>NUCLEOTIDE SEQUENCE</scope>
    <source>
        <strain evidence="4">5307AH</strain>
    </source>
</reference>
<feature type="region of interest" description="Disordered" evidence="1">
    <location>
        <begin position="226"/>
        <end position="276"/>
    </location>
</feature>
<keyword evidence="5" id="KW-1185">Reference proteome</keyword>
<keyword evidence="2" id="KW-0812">Transmembrane</keyword>
<dbReference type="PANTHER" id="PTHR16861:SF4">
    <property type="entry name" value="SH3 DOMAIN PROTEIN (AFU_ORTHOLOGUE AFUA_1G13610)"/>
    <property type="match status" value="1"/>
</dbReference>